<accession>A0ABW3EL52</accession>
<dbReference type="Proteomes" id="UP001596972">
    <property type="component" value="Unassembled WGS sequence"/>
</dbReference>
<dbReference type="PANTHER" id="PTHR11931">
    <property type="entry name" value="PHOSPHOGLYCERATE MUTASE"/>
    <property type="match status" value="1"/>
</dbReference>
<comment type="pathway">
    <text evidence="4 5">Carbohydrate degradation; glycolysis; pyruvate from D-glyceraldehyde 3-phosphate: step 3/5.</text>
</comment>
<dbReference type="InterPro" id="IPR013078">
    <property type="entry name" value="His_Pase_superF_clade-1"/>
</dbReference>
<feature type="active site" description="Tele-phosphohistidine intermediate" evidence="4">
    <location>
        <position position="9"/>
    </location>
</feature>
<dbReference type="PROSITE" id="PS00175">
    <property type="entry name" value="PG_MUTASE"/>
    <property type="match status" value="1"/>
</dbReference>
<feature type="binding site" evidence="4">
    <location>
        <position position="60"/>
    </location>
    <ligand>
        <name>substrate</name>
    </ligand>
</feature>
<dbReference type="InterPro" id="IPR001345">
    <property type="entry name" value="PG/BPGM_mutase_AS"/>
</dbReference>
<evidence type="ECO:0000256" key="1">
    <source>
        <dbReference type="ARBA" id="ARBA00006717"/>
    </source>
</evidence>
<gene>
    <name evidence="4" type="primary">gpmA</name>
    <name evidence="7" type="ORF">ACFQ11_11830</name>
</gene>
<reference evidence="8" key="1">
    <citation type="journal article" date="2019" name="Int. J. Syst. Evol. Microbiol.">
        <title>The Global Catalogue of Microorganisms (GCM) 10K type strain sequencing project: providing services to taxonomists for standard genome sequencing and annotation.</title>
        <authorList>
            <consortium name="The Broad Institute Genomics Platform"/>
            <consortium name="The Broad Institute Genome Sequencing Center for Infectious Disease"/>
            <person name="Wu L."/>
            <person name="Ma J."/>
        </authorList>
    </citation>
    <scope>NUCLEOTIDE SEQUENCE [LARGE SCALE GENOMIC DNA]</scope>
    <source>
        <strain evidence="8">JCM 31202</strain>
    </source>
</reference>
<keyword evidence="2 4" id="KW-0324">Glycolysis</keyword>
<evidence type="ECO:0000256" key="6">
    <source>
        <dbReference type="SAM" id="MobiDB-lite"/>
    </source>
</evidence>
<name>A0ABW3EL52_9ACTN</name>
<feature type="active site" description="Proton donor/acceptor" evidence="4">
    <location>
        <position position="87"/>
    </location>
</feature>
<feature type="binding site" evidence="4">
    <location>
        <begin position="114"/>
        <end position="115"/>
    </location>
    <ligand>
        <name>substrate</name>
    </ligand>
</feature>
<feature type="compositionally biased region" description="Basic and acidic residues" evidence="6">
    <location>
        <begin position="264"/>
        <end position="277"/>
    </location>
</feature>
<evidence type="ECO:0000256" key="2">
    <source>
        <dbReference type="ARBA" id="ARBA00023152"/>
    </source>
</evidence>
<evidence type="ECO:0000256" key="3">
    <source>
        <dbReference type="ARBA" id="ARBA00023235"/>
    </source>
</evidence>
<feature type="binding site" evidence="4">
    <location>
        <begin position="21"/>
        <end position="22"/>
    </location>
    <ligand>
        <name>substrate</name>
    </ligand>
</feature>
<comment type="caution">
    <text evidence="7">The sequence shown here is derived from an EMBL/GenBank/DDBJ whole genome shotgun (WGS) entry which is preliminary data.</text>
</comment>
<dbReference type="Gene3D" id="3.40.50.1240">
    <property type="entry name" value="Phosphoglycerate mutase-like"/>
    <property type="match status" value="1"/>
</dbReference>
<dbReference type="RefSeq" id="WP_378298203.1">
    <property type="nucleotide sequence ID" value="NZ_JBHTJA010000016.1"/>
</dbReference>
<feature type="binding site" evidence="4">
    <location>
        <begin position="87"/>
        <end position="90"/>
    </location>
    <ligand>
        <name>substrate</name>
    </ligand>
</feature>
<evidence type="ECO:0000313" key="8">
    <source>
        <dbReference type="Proteomes" id="UP001596972"/>
    </source>
</evidence>
<dbReference type="NCBIfam" id="NF010718">
    <property type="entry name" value="PRK14120.1"/>
    <property type="match status" value="1"/>
</dbReference>
<evidence type="ECO:0000256" key="4">
    <source>
        <dbReference type="HAMAP-Rule" id="MF_01039"/>
    </source>
</evidence>
<dbReference type="SMART" id="SM00855">
    <property type="entry name" value="PGAM"/>
    <property type="match status" value="1"/>
</dbReference>
<dbReference type="InterPro" id="IPR005952">
    <property type="entry name" value="Phosphogly_mut1"/>
</dbReference>
<keyword evidence="8" id="KW-1185">Reference proteome</keyword>
<dbReference type="CDD" id="cd07067">
    <property type="entry name" value="HP_PGM_like"/>
    <property type="match status" value="1"/>
</dbReference>
<dbReference type="InterPro" id="IPR029033">
    <property type="entry name" value="His_PPase_superfam"/>
</dbReference>
<comment type="function">
    <text evidence="4 5">Catalyzes the interconversion of 2-phosphoglycerate and 3-phosphoglycerate.</text>
</comment>
<keyword evidence="3 4" id="KW-0413">Isomerase</keyword>
<evidence type="ECO:0000256" key="5">
    <source>
        <dbReference type="RuleBase" id="RU004512"/>
    </source>
</evidence>
<dbReference type="GO" id="GO:0004619">
    <property type="term" value="F:phosphoglycerate mutase activity"/>
    <property type="evidence" value="ECO:0007669"/>
    <property type="project" value="UniProtKB-EC"/>
</dbReference>
<proteinExistence type="inferred from homology"/>
<evidence type="ECO:0000313" key="7">
    <source>
        <dbReference type="EMBL" id="MFD0901084.1"/>
    </source>
</evidence>
<dbReference type="EC" id="5.4.2.11" evidence="4 5"/>
<dbReference type="Pfam" id="PF00300">
    <property type="entry name" value="His_Phos_1"/>
    <property type="match status" value="1"/>
</dbReference>
<dbReference type="NCBIfam" id="TIGR01258">
    <property type="entry name" value="pgm_1"/>
    <property type="match status" value="1"/>
</dbReference>
<comment type="catalytic activity">
    <reaction evidence="4 5">
        <text>(2R)-2-phosphoglycerate = (2R)-3-phosphoglycerate</text>
        <dbReference type="Rhea" id="RHEA:15901"/>
        <dbReference type="ChEBI" id="CHEBI:58272"/>
        <dbReference type="ChEBI" id="CHEBI:58289"/>
        <dbReference type="EC" id="5.4.2.11"/>
    </reaction>
</comment>
<organism evidence="7 8">
    <name type="scientific">Actinomadura sediminis</name>
    <dbReference type="NCBI Taxonomy" id="1038904"/>
    <lineage>
        <taxon>Bacteria</taxon>
        <taxon>Bacillati</taxon>
        <taxon>Actinomycetota</taxon>
        <taxon>Actinomycetes</taxon>
        <taxon>Streptosporangiales</taxon>
        <taxon>Thermomonosporaceae</taxon>
        <taxon>Actinomadura</taxon>
    </lineage>
</organism>
<dbReference type="NCBIfam" id="NF010713">
    <property type="entry name" value="PRK14115.1"/>
    <property type="match status" value="1"/>
</dbReference>
<dbReference type="EMBL" id="JBHTJA010000016">
    <property type="protein sequence ID" value="MFD0901084.1"/>
    <property type="molecule type" value="Genomic_DNA"/>
</dbReference>
<protein>
    <recommendedName>
        <fullName evidence="4 5">2,3-bisphosphoglycerate-dependent phosphoglycerate mutase</fullName>
        <shortName evidence="4">BPG-dependent PGAM</shortName>
        <shortName evidence="4">PGAM</shortName>
        <shortName evidence="4">Phosphoglyceromutase</shortName>
        <shortName evidence="4">dPGM</shortName>
        <ecNumber evidence="4 5">5.4.2.11</ecNumber>
    </recommendedName>
</protein>
<feature type="compositionally biased region" description="Low complexity" evidence="6">
    <location>
        <begin position="241"/>
        <end position="254"/>
    </location>
</feature>
<dbReference type="HAMAP" id="MF_01039">
    <property type="entry name" value="PGAM_GpmA"/>
    <property type="match status" value="1"/>
</dbReference>
<feature type="binding site" evidence="4">
    <location>
        <begin position="8"/>
        <end position="15"/>
    </location>
    <ligand>
        <name>substrate</name>
    </ligand>
</feature>
<feature type="binding site" evidence="4">
    <location>
        <position position="98"/>
    </location>
    <ligand>
        <name>substrate</name>
    </ligand>
</feature>
<dbReference type="SUPFAM" id="SSF53254">
    <property type="entry name" value="Phosphoglycerate mutase-like"/>
    <property type="match status" value="1"/>
</dbReference>
<feature type="binding site" evidence="4">
    <location>
        <begin position="183"/>
        <end position="184"/>
    </location>
    <ligand>
        <name>substrate</name>
    </ligand>
</feature>
<sequence>MATLVLLRHGESVWNAEGLFTGWVDVDLSAKGESEATRGGDLLLDADITPDVVHTSLLKRAIRTANIALDVADLLWIPVRRSWRLNERHYGALQGKNKAQTREQYGEEKFMTWRRSYDTPPPPIKDDDPLSQVNDLRYAELPSELIPRSECLADVIDRMLPYWYDAIVPDLSAGKTVLVAAHGNSLRALVKHLDDISDDDIVGLNIPTGIPLVYELDDDFAPLKRGGEYLDPAAAKAAIEAVKNQGAGKSAPGKDAPKPPAPAKGKDAKPAGKDAKDKPRRGRRK</sequence>
<feature type="site" description="Transition state stabilizer" evidence="4">
    <location>
        <position position="182"/>
    </location>
</feature>
<feature type="region of interest" description="Disordered" evidence="6">
    <location>
        <begin position="241"/>
        <end position="285"/>
    </location>
</feature>
<comment type="similarity">
    <text evidence="1 4">Belongs to the phosphoglycerate mutase family. BPG-dependent PGAM subfamily.</text>
</comment>
<keyword evidence="4" id="KW-0312">Gluconeogenesis</keyword>